<reference evidence="2" key="2">
    <citation type="submission" date="2021-01" db="EMBL/GenBank/DDBJ databases">
        <authorList>
            <person name="Schikora-Tamarit M.A."/>
        </authorList>
    </citation>
    <scope>NUCLEOTIDE SEQUENCE</scope>
    <source>
        <strain evidence="2">NCAIM Y.01608</strain>
    </source>
</reference>
<evidence type="ECO:0000313" key="3">
    <source>
        <dbReference type="Proteomes" id="UP000788993"/>
    </source>
</evidence>
<evidence type="ECO:0000313" key="2">
    <source>
        <dbReference type="EMBL" id="KAH3659570.1"/>
    </source>
</evidence>
<name>A0A9P8SZ80_9ASCO</name>
<feature type="chain" id="PRO_5040269265" evidence="1">
    <location>
        <begin position="20"/>
        <end position="117"/>
    </location>
</feature>
<proteinExistence type="predicted"/>
<protein>
    <submittedName>
        <fullName evidence="2">Uncharacterized protein</fullName>
    </submittedName>
</protein>
<comment type="caution">
    <text evidence="2">The sequence shown here is derived from an EMBL/GenBank/DDBJ whole genome shotgun (WGS) entry which is preliminary data.</text>
</comment>
<feature type="signal peptide" evidence="1">
    <location>
        <begin position="1"/>
        <end position="19"/>
    </location>
</feature>
<reference evidence="2" key="1">
    <citation type="journal article" date="2021" name="Open Biol.">
        <title>Shared evolutionary footprints suggest mitochondrial oxidative damage underlies multiple complex I losses in fungi.</title>
        <authorList>
            <person name="Schikora-Tamarit M.A."/>
            <person name="Marcet-Houben M."/>
            <person name="Nosek J."/>
            <person name="Gabaldon T."/>
        </authorList>
    </citation>
    <scope>NUCLEOTIDE SEQUENCE</scope>
    <source>
        <strain evidence="2">NCAIM Y.01608</strain>
    </source>
</reference>
<keyword evidence="1" id="KW-0732">Signal</keyword>
<organism evidence="2 3">
    <name type="scientific">Ogataea polymorpha</name>
    <dbReference type="NCBI Taxonomy" id="460523"/>
    <lineage>
        <taxon>Eukaryota</taxon>
        <taxon>Fungi</taxon>
        <taxon>Dikarya</taxon>
        <taxon>Ascomycota</taxon>
        <taxon>Saccharomycotina</taxon>
        <taxon>Pichiomycetes</taxon>
        <taxon>Pichiales</taxon>
        <taxon>Pichiaceae</taxon>
        <taxon>Ogataea</taxon>
    </lineage>
</organism>
<dbReference type="AlphaFoldDB" id="A0A9P8SZ80"/>
<sequence length="117" mass="12381">MRSGSIFTFFASPCCLGSAACFGAGSITLKLSVPDWDAGPLSWLLSELTSELTIDGTRFSLSDLLETTYAAANEVASTETVASLSSLGMAPQRAWYKAWILADTCGSARRAATDSER</sequence>
<gene>
    <name evidence="2" type="ORF">OGATHE_005615</name>
</gene>
<evidence type="ECO:0000256" key="1">
    <source>
        <dbReference type="SAM" id="SignalP"/>
    </source>
</evidence>
<dbReference type="Proteomes" id="UP000788993">
    <property type="component" value="Unassembled WGS sequence"/>
</dbReference>
<keyword evidence="3" id="KW-1185">Reference proteome</keyword>
<accession>A0A9P8SZ80</accession>
<dbReference type="PROSITE" id="PS51257">
    <property type="entry name" value="PROKAR_LIPOPROTEIN"/>
    <property type="match status" value="1"/>
</dbReference>
<dbReference type="EMBL" id="JAEUBD010001504">
    <property type="protein sequence ID" value="KAH3659570.1"/>
    <property type="molecule type" value="Genomic_DNA"/>
</dbReference>